<dbReference type="EMBL" id="UZAH01029664">
    <property type="protein sequence ID" value="VDP07284.1"/>
    <property type="molecule type" value="Genomic_DNA"/>
</dbReference>
<gene>
    <name evidence="1" type="ORF">HPBE_LOCUS16877</name>
</gene>
<reference evidence="1 2" key="1">
    <citation type="submission" date="2018-11" db="EMBL/GenBank/DDBJ databases">
        <authorList>
            <consortium name="Pathogen Informatics"/>
        </authorList>
    </citation>
    <scope>NUCLEOTIDE SEQUENCE [LARGE SCALE GENOMIC DNA]</scope>
</reference>
<reference evidence="3" key="2">
    <citation type="submission" date="2019-09" db="UniProtKB">
        <authorList>
            <consortium name="WormBaseParasite"/>
        </authorList>
    </citation>
    <scope>IDENTIFICATION</scope>
</reference>
<evidence type="ECO:0000313" key="2">
    <source>
        <dbReference type="Proteomes" id="UP000050761"/>
    </source>
</evidence>
<organism evidence="2 3">
    <name type="scientific">Heligmosomoides polygyrus</name>
    <name type="common">Parasitic roundworm</name>
    <dbReference type="NCBI Taxonomy" id="6339"/>
    <lineage>
        <taxon>Eukaryota</taxon>
        <taxon>Metazoa</taxon>
        <taxon>Ecdysozoa</taxon>
        <taxon>Nematoda</taxon>
        <taxon>Chromadorea</taxon>
        <taxon>Rhabditida</taxon>
        <taxon>Rhabditina</taxon>
        <taxon>Rhabditomorpha</taxon>
        <taxon>Strongyloidea</taxon>
        <taxon>Heligmosomidae</taxon>
        <taxon>Heligmosomoides</taxon>
    </lineage>
</organism>
<dbReference type="AlphaFoldDB" id="A0A183G5H7"/>
<proteinExistence type="predicted"/>
<keyword evidence="2" id="KW-1185">Reference proteome</keyword>
<accession>A0A183G5H7</accession>
<name>A0A183G5H7_HELPZ</name>
<dbReference type="WBParaSite" id="HPBE_0001687801-mRNA-1">
    <property type="protein sequence ID" value="HPBE_0001687801-mRNA-1"/>
    <property type="gene ID" value="HPBE_0001687801"/>
</dbReference>
<dbReference type="OrthoDB" id="5805222at2759"/>
<sequence length="95" mass="10913">MASGAIANNIERDRLLVNDEITSEESRYILLPAANAVKCNHFCRLYDYGTCKSDYVYVVMTFLRKDLRKLQADMRERECGFSTALRLPLQAFNAI</sequence>
<evidence type="ECO:0000313" key="1">
    <source>
        <dbReference type="EMBL" id="VDP07284.1"/>
    </source>
</evidence>
<accession>A0A3P8BNP6</accession>
<dbReference type="Proteomes" id="UP000050761">
    <property type="component" value="Unassembled WGS sequence"/>
</dbReference>
<protein>
    <submittedName>
        <fullName evidence="3">Apple domain-containing protein</fullName>
    </submittedName>
</protein>
<evidence type="ECO:0000313" key="3">
    <source>
        <dbReference type="WBParaSite" id="HPBE_0001687801-mRNA-1"/>
    </source>
</evidence>